<dbReference type="InterPro" id="IPR034586">
    <property type="entry name" value="Bfa1/Byr4"/>
</dbReference>
<gene>
    <name evidence="3" type="primary">Piso0_001505</name>
    <name evidence="3" type="ORF">GNLVRS01_PISO0E06538g</name>
</gene>
<feature type="region of interest" description="Disordered" evidence="2">
    <location>
        <begin position="1"/>
        <end position="23"/>
    </location>
</feature>
<name>G8YNC5_PICSO</name>
<feature type="compositionally biased region" description="Polar residues" evidence="2">
    <location>
        <begin position="13"/>
        <end position="23"/>
    </location>
</feature>
<protein>
    <submittedName>
        <fullName evidence="3">Piso0_001505 protein</fullName>
    </submittedName>
</protein>
<dbReference type="STRING" id="559304.G8YNC5"/>
<evidence type="ECO:0000256" key="2">
    <source>
        <dbReference type="SAM" id="MobiDB-lite"/>
    </source>
</evidence>
<dbReference type="GO" id="GO:1990334">
    <property type="term" value="C:Bfa1-Bub2 complex"/>
    <property type="evidence" value="ECO:0007669"/>
    <property type="project" value="InterPro"/>
</dbReference>
<evidence type="ECO:0000313" key="4">
    <source>
        <dbReference type="Proteomes" id="UP000005222"/>
    </source>
</evidence>
<dbReference type="PANTHER" id="PTHR35140:SF1">
    <property type="entry name" value="MITOTIC CHECK POINT PROTEIN BFA1"/>
    <property type="match status" value="1"/>
</dbReference>
<dbReference type="GO" id="GO:0031578">
    <property type="term" value="P:mitotic spindle orientation checkpoint signaling"/>
    <property type="evidence" value="ECO:0007669"/>
    <property type="project" value="TreeGrafter"/>
</dbReference>
<dbReference type="InParanoid" id="G8YNC5"/>
<organism evidence="3 4">
    <name type="scientific">Pichia sorbitophila (strain ATCC MYA-4447 / BCRC 22081 / CBS 7064 / NBRC 10061 / NRRL Y-12695)</name>
    <name type="common">Hybrid yeast</name>
    <dbReference type="NCBI Taxonomy" id="559304"/>
    <lineage>
        <taxon>Eukaryota</taxon>
        <taxon>Fungi</taxon>
        <taxon>Dikarya</taxon>
        <taxon>Ascomycota</taxon>
        <taxon>Saccharomycotina</taxon>
        <taxon>Pichiomycetes</taxon>
        <taxon>Debaryomycetaceae</taxon>
        <taxon>Millerozyma</taxon>
    </lineage>
</organism>
<accession>G8YNC5</accession>
<dbReference type="HOGENOM" id="CLU_030433_0_0_1"/>
<keyword evidence="4" id="KW-1185">Reference proteome</keyword>
<dbReference type="AlphaFoldDB" id="G8YNC5"/>
<dbReference type="PANTHER" id="PTHR35140">
    <property type="entry name" value="MITOTIC CHECK POINT PROTEIN BFA1"/>
    <property type="match status" value="1"/>
</dbReference>
<dbReference type="eggNOG" id="ENOG502R6H5">
    <property type="taxonomic scope" value="Eukaryota"/>
</dbReference>
<feature type="coiled-coil region" evidence="1">
    <location>
        <begin position="207"/>
        <end position="234"/>
    </location>
</feature>
<evidence type="ECO:0000313" key="3">
    <source>
        <dbReference type="EMBL" id="CCE79443.1"/>
    </source>
</evidence>
<sequence length="622" mass="71979">MKHIQFGRKPNLRQPSIRSPGLNTISEQKVTRNASKNDLLAKYQEKNEFMDEDSNIILDFGNQNPEGGINLEDEFATLRIKDGDVDLPTLKRSGSSYNHKKGEYHTIQSKDLPGGFGEESDVSNLQAWLKKKGLGAYDDDLKISPATISTSSPKRSKSLSEYSEDTNDTDITSQFNEEDFEGIDDIFGNEESGIYSSGGSGNANGGNKNVNRAKERLQTNKNKLRERAEMEEKELYQKFRNPNHEEVQTLKLKDFHNLEREQVDIDALDNDRTVNYEYTKDDFENFEDGFDLGSPIKFDAGKLKQFTGKQRKGEILPKKSMPTFTSQNRDRLLNSKKFRSSIDFNVNEARDQEHPVFNNNNKIIKKLDRIPSFYVKENEKISRTDALNEDMEAKKSQLLSKYMEITEKQNKLNKRKSKVFDSQPKAKNKKVGLIRYLNEEPITVLNNKHMKYNPKSKNWEGNDIDLVKFETMPASKPSFIPYENFNTNTQGVKIQGNMVYDPESLKWVNLNREDEEDIFQDVPDLQTDKRYLSAGPNKLGNRGASTFTQRTESTSSSHSDSTSVNEFYLPSKLIDRFHKEEVKYHRKLGYWFQKNETYDLSSDHHNKSYYWEIRKMVIDNEE</sequence>
<proteinExistence type="predicted"/>
<evidence type="ECO:0000256" key="1">
    <source>
        <dbReference type="SAM" id="Coils"/>
    </source>
</evidence>
<feature type="region of interest" description="Disordered" evidence="2">
    <location>
        <begin position="533"/>
        <end position="563"/>
    </location>
</feature>
<dbReference type="OrthoDB" id="19159at2759"/>
<dbReference type="GO" id="GO:0044732">
    <property type="term" value="C:mitotic spindle pole body"/>
    <property type="evidence" value="ECO:0007669"/>
    <property type="project" value="TreeGrafter"/>
</dbReference>
<feature type="region of interest" description="Disordered" evidence="2">
    <location>
        <begin position="144"/>
        <end position="170"/>
    </location>
</feature>
<reference evidence="3 4" key="1">
    <citation type="journal article" date="2012" name="G3 (Bethesda)">
        <title>Pichia sorbitophila, an interspecies yeast hybrid reveals early steps of genome resolution following polyploidization.</title>
        <authorList>
            <person name="Leh Louis V."/>
            <person name="Despons L."/>
            <person name="Friedrich A."/>
            <person name="Martin T."/>
            <person name="Durrens P."/>
            <person name="Casaregola S."/>
            <person name="Neuveglise C."/>
            <person name="Fairhead C."/>
            <person name="Marck C."/>
            <person name="Cruz J.A."/>
            <person name="Straub M.L."/>
            <person name="Kugler V."/>
            <person name="Sacerdot C."/>
            <person name="Uzunov Z."/>
            <person name="Thierry A."/>
            <person name="Weiss S."/>
            <person name="Bleykasten C."/>
            <person name="De Montigny J."/>
            <person name="Jacques N."/>
            <person name="Jung P."/>
            <person name="Lemaire M."/>
            <person name="Mallet S."/>
            <person name="Morel G."/>
            <person name="Richard G.F."/>
            <person name="Sarkar A."/>
            <person name="Savel G."/>
            <person name="Schacherer J."/>
            <person name="Seret M.L."/>
            <person name="Talla E."/>
            <person name="Samson G."/>
            <person name="Jubin C."/>
            <person name="Poulain J."/>
            <person name="Vacherie B."/>
            <person name="Barbe V."/>
            <person name="Pelletier E."/>
            <person name="Sherman D.J."/>
            <person name="Westhof E."/>
            <person name="Weissenbach J."/>
            <person name="Baret P.V."/>
            <person name="Wincker P."/>
            <person name="Gaillardin C."/>
            <person name="Dujon B."/>
            <person name="Souciet J.L."/>
        </authorList>
    </citation>
    <scope>NUCLEOTIDE SEQUENCE [LARGE SCALE GENOMIC DNA]</scope>
    <source>
        <strain evidence="4">ATCC MYA-4447 / BCRC 22081 / CBS 7064 / NBRC 10061 / NRRL Y-12695</strain>
    </source>
</reference>
<keyword evidence="1" id="KW-0175">Coiled coil</keyword>
<dbReference type="EMBL" id="FO082055">
    <property type="protein sequence ID" value="CCE79443.1"/>
    <property type="molecule type" value="Genomic_DNA"/>
</dbReference>
<feature type="compositionally biased region" description="Low complexity" evidence="2">
    <location>
        <begin position="551"/>
        <end position="563"/>
    </location>
</feature>
<dbReference type="Proteomes" id="UP000005222">
    <property type="component" value="Chromosome E"/>
</dbReference>
<dbReference type="GO" id="GO:0005096">
    <property type="term" value="F:GTPase activator activity"/>
    <property type="evidence" value="ECO:0007669"/>
    <property type="project" value="InterPro"/>
</dbReference>